<dbReference type="Gene3D" id="1.10.10.2840">
    <property type="entry name" value="PucR C-terminal helix-turn-helix domain"/>
    <property type="match status" value="1"/>
</dbReference>
<name>A0A0A0C2W5_9CELL</name>
<reference evidence="2 3" key="1">
    <citation type="submission" date="2013-08" db="EMBL/GenBank/DDBJ databases">
        <title>Genome sequencing of Cellulomonas bogoriensis 69B4.</title>
        <authorList>
            <person name="Chen F."/>
            <person name="Li Y."/>
            <person name="Wang G."/>
        </authorList>
    </citation>
    <scope>NUCLEOTIDE SEQUENCE [LARGE SCALE GENOMIC DNA]</scope>
    <source>
        <strain evidence="2 3">69B4</strain>
    </source>
</reference>
<proteinExistence type="predicted"/>
<evidence type="ECO:0000313" key="2">
    <source>
        <dbReference type="EMBL" id="KGM13684.1"/>
    </source>
</evidence>
<gene>
    <name evidence="2" type="ORF">N869_11445</name>
</gene>
<accession>A0A0A0C2W5</accession>
<organism evidence="2 3">
    <name type="scientific">Cellulomonas bogoriensis 69B4 = DSM 16987</name>
    <dbReference type="NCBI Taxonomy" id="1386082"/>
    <lineage>
        <taxon>Bacteria</taxon>
        <taxon>Bacillati</taxon>
        <taxon>Actinomycetota</taxon>
        <taxon>Actinomycetes</taxon>
        <taxon>Micrococcales</taxon>
        <taxon>Cellulomonadaceae</taxon>
        <taxon>Cellulomonas</taxon>
    </lineage>
</organism>
<dbReference type="AlphaFoldDB" id="A0A0A0C2W5"/>
<evidence type="ECO:0000313" key="3">
    <source>
        <dbReference type="Proteomes" id="UP000054314"/>
    </source>
</evidence>
<protein>
    <submittedName>
        <fullName evidence="2">CdaR family transcriptional regulator</fullName>
    </submittedName>
</protein>
<evidence type="ECO:0000259" key="1">
    <source>
        <dbReference type="Pfam" id="PF13556"/>
    </source>
</evidence>
<dbReference type="Proteomes" id="UP000054314">
    <property type="component" value="Unassembled WGS sequence"/>
</dbReference>
<feature type="domain" description="PucR C-terminal helix-turn-helix" evidence="1">
    <location>
        <begin position="291"/>
        <end position="345"/>
    </location>
</feature>
<dbReference type="EMBL" id="AXCZ01000029">
    <property type="protein sequence ID" value="KGM13684.1"/>
    <property type="molecule type" value="Genomic_DNA"/>
</dbReference>
<dbReference type="InterPro" id="IPR025736">
    <property type="entry name" value="PucR_C-HTH_dom"/>
</dbReference>
<dbReference type="Pfam" id="PF13556">
    <property type="entry name" value="HTH_30"/>
    <property type="match status" value="1"/>
</dbReference>
<keyword evidence="3" id="KW-1185">Reference proteome</keyword>
<dbReference type="InterPro" id="IPR042070">
    <property type="entry name" value="PucR_C-HTH_sf"/>
</dbReference>
<comment type="caution">
    <text evidence="2">The sequence shown here is derived from an EMBL/GenBank/DDBJ whole genome shotgun (WGS) entry which is preliminary data.</text>
</comment>
<sequence length="359" mass="38165">MGAALRCRTGGGDGAVKELLHRLSALDEDASAALKIITFFDALLGQRAGLEPFVRGAAVLAGCPAGFAHPLHHIWLRVDAEGHALAPVQDVAVARSWPHQELADGSGGVVWLERPSGEAAHDAVLLERLATCLHLTIERVSPLDLDDAGAIELLLSATSTDDARRKAARRLRLRDDARVRVVALGPAGVADVPRSAVVSTPFGPVRASIVRADEPWDAPWHGVSAVTGIAGVPRGWDEALLALRVASRLVPRVRWEDLGALTALGRADVRAGDHHPDVSAVAGAAREPWGLDTLEALSMTESVRAAAQVLGLHHSTVQARQQHLEDLLGFRVGTAPGRVRVATALVLHRLMTTRFDDQT</sequence>